<organism evidence="2 3">
    <name type="scientific">Thalassoglobus polymorphus</name>
    <dbReference type="NCBI Taxonomy" id="2527994"/>
    <lineage>
        <taxon>Bacteria</taxon>
        <taxon>Pseudomonadati</taxon>
        <taxon>Planctomycetota</taxon>
        <taxon>Planctomycetia</taxon>
        <taxon>Planctomycetales</taxon>
        <taxon>Planctomycetaceae</taxon>
        <taxon>Thalassoglobus</taxon>
    </lineage>
</organism>
<dbReference type="Proteomes" id="UP000315724">
    <property type="component" value="Chromosome"/>
</dbReference>
<keyword evidence="3" id="KW-1185">Reference proteome</keyword>
<dbReference type="InterPro" id="IPR009875">
    <property type="entry name" value="PilZ_domain"/>
</dbReference>
<evidence type="ECO:0000313" key="3">
    <source>
        <dbReference type="Proteomes" id="UP000315724"/>
    </source>
</evidence>
<dbReference type="OrthoDB" id="213808at2"/>
<proteinExistence type="predicted"/>
<evidence type="ECO:0000259" key="1">
    <source>
        <dbReference type="Pfam" id="PF07238"/>
    </source>
</evidence>
<dbReference type="AlphaFoldDB" id="A0A517QRV4"/>
<dbReference type="Gene3D" id="2.40.10.220">
    <property type="entry name" value="predicted glycosyltransferase like domains"/>
    <property type="match status" value="1"/>
</dbReference>
<sequence length="118" mass="13424">MLSDPWNRPELNDLRSILESIGKSDEDHNRNSERLELSVPAEMTTLRGNTISAMTREISRTGIGLLHKGMISPGEVTVRMASDTREFEYRVLIEWCRPCDDGMYLSGGRFLSQKTTTF</sequence>
<dbReference type="RefSeq" id="WP_145202201.1">
    <property type="nucleotide sequence ID" value="NZ_CP036267.1"/>
</dbReference>
<dbReference type="KEGG" id="tpol:Mal48_36260"/>
<name>A0A517QRV4_9PLAN</name>
<accession>A0A517QRV4</accession>
<feature type="domain" description="PilZ" evidence="1">
    <location>
        <begin position="29"/>
        <end position="110"/>
    </location>
</feature>
<protein>
    <recommendedName>
        <fullName evidence="1">PilZ domain-containing protein</fullName>
    </recommendedName>
</protein>
<gene>
    <name evidence="2" type="ORF">Mal48_36260</name>
</gene>
<dbReference type="GO" id="GO:0035438">
    <property type="term" value="F:cyclic-di-GMP binding"/>
    <property type="evidence" value="ECO:0007669"/>
    <property type="project" value="InterPro"/>
</dbReference>
<dbReference type="EMBL" id="CP036267">
    <property type="protein sequence ID" value="QDT34366.1"/>
    <property type="molecule type" value="Genomic_DNA"/>
</dbReference>
<dbReference type="Pfam" id="PF07238">
    <property type="entry name" value="PilZ"/>
    <property type="match status" value="1"/>
</dbReference>
<reference evidence="2 3" key="1">
    <citation type="submission" date="2019-02" db="EMBL/GenBank/DDBJ databases">
        <title>Deep-cultivation of Planctomycetes and their phenomic and genomic characterization uncovers novel biology.</title>
        <authorList>
            <person name="Wiegand S."/>
            <person name="Jogler M."/>
            <person name="Boedeker C."/>
            <person name="Pinto D."/>
            <person name="Vollmers J."/>
            <person name="Rivas-Marin E."/>
            <person name="Kohn T."/>
            <person name="Peeters S.H."/>
            <person name="Heuer A."/>
            <person name="Rast P."/>
            <person name="Oberbeckmann S."/>
            <person name="Bunk B."/>
            <person name="Jeske O."/>
            <person name="Meyerdierks A."/>
            <person name="Storesund J.E."/>
            <person name="Kallscheuer N."/>
            <person name="Luecker S."/>
            <person name="Lage O.M."/>
            <person name="Pohl T."/>
            <person name="Merkel B.J."/>
            <person name="Hornburger P."/>
            <person name="Mueller R.-W."/>
            <person name="Bruemmer F."/>
            <person name="Labrenz M."/>
            <person name="Spormann A.M."/>
            <person name="Op den Camp H."/>
            <person name="Overmann J."/>
            <person name="Amann R."/>
            <person name="Jetten M.S.M."/>
            <person name="Mascher T."/>
            <person name="Medema M.H."/>
            <person name="Devos D.P."/>
            <person name="Kaster A.-K."/>
            <person name="Ovreas L."/>
            <person name="Rohde M."/>
            <person name="Galperin M.Y."/>
            <person name="Jogler C."/>
        </authorList>
    </citation>
    <scope>NUCLEOTIDE SEQUENCE [LARGE SCALE GENOMIC DNA]</scope>
    <source>
        <strain evidence="2 3">Mal48</strain>
    </source>
</reference>
<evidence type="ECO:0000313" key="2">
    <source>
        <dbReference type="EMBL" id="QDT34366.1"/>
    </source>
</evidence>